<evidence type="ECO:0000256" key="1">
    <source>
        <dbReference type="ARBA" id="ARBA00009481"/>
    </source>
</evidence>
<protein>
    <recommendedName>
        <fullName evidence="4">Trehalose synthase N-terminal domain-containing protein</fullName>
    </recommendedName>
</protein>
<evidence type="ECO:0000313" key="5">
    <source>
        <dbReference type="EMBL" id="GAI30039.1"/>
    </source>
</evidence>
<dbReference type="InterPro" id="IPR049438">
    <property type="entry name" value="TreT_GT1"/>
</dbReference>
<comment type="caution">
    <text evidence="5">The sequence shown here is derived from an EMBL/GenBank/DDBJ whole genome shotgun (WGS) entry which is preliminary data.</text>
</comment>
<proteinExistence type="inferred from homology"/>
<dbReference type="Pfam" id="PF21269">
    <property type="entry name" value="TreT_GT1"/>
    <property type="match status" value="1"/>
</dbReference>
<feature type="domain" description="Trehalose synthase N-terminal" evidence="4">
    <location>
        <begin position="41"/>
        <end position="117"/>
    </location>
</feature>
<sequence>MLEIVKTEGKSLNDYIDIIGKEEIESIKKLALPLKGKKVVHINATSFGGGVAEILSALVPLMKDMGIEAEWQLIKGSDDFFNVTKSIHNGLQGMDVPFTKKIKEIFLKNNQLNEELFEGE</sequence>
<dbReference type="InterPro" id="IPR052078">
    <property type="entry name" value="Trehalose_Metab_GTase"/>
</dbReference>
<evidence type="ECO:0000256" key="2">
    <source>
        <dbReference type="ARBA" id="ARBA00022676"/>
    </source>
</evidence>
<organism evidence="5">
    <name type="scientific">marine sediment metagenome</name>
    <dbReference type="NCBI Taxonomy" id="412755"/>
    <lineage>
        <taxon>unclassified sequences</taxon>
        <taxon>metagenomes</taxon>
        <taxon>ecological metagenomes</taxon>
    </lineage>
</organism>
<dbReference type="GO" id="GO:0016757">
    <property type="term" value="F:glycosyltransferase activity"/>
    <property type="evidence" value="ECO:0007669"/>
    <property type="project" value="UniProtKB-KW"/>
</dbReference>
<name>X1PGM4_9ZZZZ</name>
<dbReference type="PANTHER" id="PTHR47779">
    <property type="entry name" value="SYNTHASE (CCG-9), PUTATIVE (AFU_ORTHOLOGUE AFUA_3G12100)-RELATED"/>
    <property type="match status" value="1"/>
</dbReference>
<keyword evidence="2" id="KW-0328">Glycosyltransferase</keyword>
<comment type="similarity">
    <text evidence="1">Belongs to the glycosyltransferase group 1 family. Glycosyltransferase 4 subfamily.</text>
</comment>
<evidence type="ECO:0000256" key="3">
    <source>
        <dbReference type="ARBA" id="ARBA00022679"/>
    </source>
</evidence>
<dbReference type="AlphaFoldDB" id="X1PGM4"/>
<dbReference type="EMBL" id="BARV01020682">
    <property type="protein sequence ID" value="GAI30039.1"/>
    <property type="molecule type" value="Genomic_DNA"/>
</dbReference>
<feature type="non-terminal residue" evidence="5">
    <location>
        <position position="120"/>
    </location>
</feature>
<gene>
    <name evidence="5" type="ORF">S06H3_34450</name>
</gene>
<dbReference type="PANTHER" id="PTHR47779:SF1">
    <property type="entry name" value="SYNTHASE (CCG-9), PUTATIVE (AFU_ORTHOLOGUE AFUA_3G12100)-RELATED"/>
    <property type="match status" value="1"/>
</dbReference>
<evidence type="ECO:0000259" key="4">
    <source>
        <dbReference type="Pfam" id="PF21269"/>
    </source>
</evidence>
<dbReference type="Gene3D" id="3.40.50.2000">
    <property type="entry name" value="Glycogen Phosphorylase B"/>
    <property type="match status" value="1"/>
</dbReference>
<accession>X1PGM4</accession>
<keyword evidence="3" id="KW-0808">Transferase</keyword>
<reference evidence="5" key="1">
    <citation type="journal article" date="2014" name="Front. Microbiol.">
        <title>High frequency of phylogenetically diverse reductive dehalogenase-homologous genes in deep subseafloor sedimentary metagenomes.</title>
        <authorList>
            <person name="Kawai M."/>
            <person name="Futagami T."/>
            <person name="Toyoda A."/>
            <person name="Takaki Y."/>
            <person name="Nishi S."/>
            <person name="Hori S."/>
            <person name="Arai W."/>
            <person name="Tsubouchi T."/>
            <person name="Morono Y."/>
            <person name="Uchiyama I."/>
            <person name="Ito T."/>
            <person name="Fujiyama A."/>
            <person name="Inagaki F."/>
            <person name="Takami H."/>
        </authorList>
    </citation>
    <scope>NUCLEOTIDE SEQUENCE</scope>
    <source>
        <strain evidence="5">Expedition CK06-06</strain>
    </source>
</reference>